<sequence length="184" mass="20493">MQAIEINLLQQRQKEVQPGRTVPILLVAVAIIAVVSLAWTYINTVSEIKSVKAEIELAEQSIQVLETKVHELQQLQTSHRLVELIDVIRGSYMKPTEVLKALTPHLPVDANLTSIILSGDQVKVTGLFASTEEVVSFMQELKNSEVFTFIRSGGMTKVEHPMGEDYLPAIQVTFDIGLHMNSEE</sequence>
<comment type="caution">
    <text evidence="3">The sequence shown here is derived from an EMBL/GenBank/DDBJ whole genome shotgun (WGS) entry which is preliminary data.</text>
</comment>
<dbReference type="EMBL" id="BMAQ01000017">
    <property type="protein sequence ID" value="GFR38357.1"/>
    <property type="molecule type" value="Genomic_DNA"/>
</dbReference>
<keyword evidence="2" id="KW-0472">Membrane</keyword>
<dbReference type="PANTHER" id="PTHR40278">
    <property type="entry name" value="DNA UTILIZATION PROTEIN HOFN"/>
    <property type="match status" value="1"/>
</dbReference>
<keyword evidence="1" id="KW-0175">Coiled coil</keyword>
<reference evidence="3" key="1">
    <citation type="submission" date="2020-08" db="EMBL/GenBank/DDBJ databases">
        <authorList>
            <person name="Uke A."/>
            <person name="Chhe C."/>
            <person name="Baramee S."/>
            <person name="Kosugi A."/>
        </authorList>
    </citation>
    <scope>NUCLEOTIDE SEQUENCE</scope>
    <source>
        <strain evidence="3">DA-C8</strain>
    </source>
</reference>
<name>A0A916QCT0_9BACL</name>
<feature type="coiled-coil region" evidence="1">
    <location>
        <begin position="48"/>
        <end position="75"/>
    </location>
</feature>
<dbReference type="AlphaFoldDB" id="A0A916QCT0"/>
<keyword evidence="2" id="KW-1133">Transmembrane helix</keyword>
<gene>
    <name evidence="3" type="ORF">PRECH8_16530</name>
</gene>
<evidence type="ECO:0008006" key="5">
    <source>
        <dbReference type="Google" id="ProtNLM"/>
    </source>
</evidence>
<feature type="transmembrane region" description="Helical" evidence="2">
    <location>
        <begin position="21"/>
        <end position="42"/>
    </location>
</feature>
<dbReference type="Proteomes" id="UP000654993">
    <property type="component" value="Unassembled WGS sequence"/>
</dbReference>
<dbReference type="PANTHER" id="PTHR40278:SF1">
    <property type="entry name" value="DNA UTILIZATION PROTEIN HOFN"/>
    <property type="match status" value="1"/>
</dbReference>
<keyword evidence="4" id="KW-1185">Reference proteome</keyword>
<evidence type="ECO:0000313" key="4">
    <source>
        <dbReference type="Proteomes" id="UP000654993"/>
    </source>
</evidence>
<dbReference type="InterPro" id="IPR007813">
    <property type="entry name" value="PilN"/>
</dbReference>
<accession>A0A916QCT0</accession>
<dbReference type="RefSeq" id="WP_200966610.1">
    <property type="nucleotide sequence ID" value="NZ_BMAQ01000017.1"/>
</dbReference>
<dbReference type="InterPro" id="IPR052534">
    <property type="entry name" value="Extracell_DNA_Util/SecSys_Comp"/>
</dbReference>
<proteinExistence type="predicted"/>
<organism evidence="3 4">
    <name type="scientific">Insulibacter thermoxylanivorax</name>
    <dbReference type="NCBI Taxonomy" id="2749268"/>
    <lineage>
        <taxon>Bacteria</taxon>
        <taxon>Bacillati</taxon>
        <taxon>Bacillota</taxon>
        <taxon>Bacilli</taxon>
        <taxon>Bacillales</taxon>
        <taxon>Paenibacillaceae</taxon>
        <taxon>Insulibacter</taxon>
    </lineage>
</organism>
<protein>
    <recommendedName>
        <fullName evidence="5">Type IV pilus assembly protein PilN</fullName>
    </recommendedName>
</protein>
<reference evidence="3" key="2">
    <citation type="journal article" date="2021" name="Data Brief">
        <title>Draft genome sequence data of the facultative, thermophilic, xylanolytic bacterium Paenibacillus sp. strain DA-C8.</title>
        <authorList>
            <person name="Chhe C."/>
            <person name="Uke A."/>
            <person name="Baramee S."/>
            <person name="Ungkulpasvich U."/>
            <person name="Tachaapaikoon C."/>
            <person name="Pason P."/>
            <person name="Waeonukul R."/>
            <person name="Ratanakhanokchai K."/>
            <person name="Kosugi A."/>
        </authorList>
    </citation>
    <scope>NUCLEOTIDE SEQUENCE</scope>
    <source>
        <strain evidence="3">DA-C8</strain>
    </source>
</reference>
<dbReference type="Pfam" id="PF05137">
    <property type="entry name" value="PilN"/>
    <property type="match status" value="1"/>
</dbReference>
<keyword evidence="2" id="KW-0812">Transmembrane</keyword>
<evidence type="ECO:0000313" key="3">
    <source>
        <dbReference type="EMBL" id="GFR38357.1"/>
    </source>
</evidence>
<evidence type="ECO:0000256" key="1">
    <source>
        <dbReference type="SAM" id="Coils"/>
    </source>
</evidence>
<evidence type="ECO:0000256" key="2">
    <source>
        <dbReference type="SAM" id="Phobius"/>
    </source>
</evidence>